<dbReference type="InterPro" id="IPR018211">
    <property type="entry name" value="ADH_Fe_CS"/>
</dbReference>
<dbReference type="CDD" id="cd08551">
    <property type="entry name" value="Fe-ADH"/>
    <property type="match status" value="1"/>
</dbReference>
<dbReference type="EMBL" id="WHYR01000001">
    <property type="protein sequence ID" value="MQL50716.1"/>
    <property type="molecule type" value="Genomic_DNA"/>
</dbReference>
<comment type="caution">
    <text evidence="6">The sequence shown here is derived from an EMBL/GenBank/DDBJ whole genome shotgun (WGS) entry which is preliminary data.</text>
</comment>
<dbReference type="InterPro" id="IPR001670">
    <property type="entry name" value="ADH_Fe/GldA"/>
</dbReference>
<evidence type="ECO:0000256" key="3">
    <source>
        <dbReference type="ARBA" id="ARBA00023027"/>
    </source>
</evidence>
<gene>
    <name evidence="6" type="ORF">GFC01_00155</name>
</gene>
<feature type="domain" description="Alcohol dehydrogenase iron-type/glycerol dehydrogenase GldA" evidence="4">
    <location>
        <begin position="12"/>
        <end position="180"/>
    </location>
</feature>
<dbReference type="Pfam" id="PF00465">
    <property type="entry name" value="Fe-ADH"/>
    <property type="match status" value="1"/>
</dbReference>
<dbReference type="RefSeq" id="WP_152944741.1">
    <property type="nucleotide sequence ID" value="NZ_WHYR01000001.1"/>
</dbReference>
<dbReference type="GO" id="GO:0046872">
    <property type="term" value="F:metal ion binding"/>
    <property type="evidence" value="ECO:0007669"/>
    <property type="project" value="InterPro"/>
</dbReference>
<accession>A0A6N7IL63</accession>
<evidence type="ECO:0000256" key="1">
    <source>
        <dbReference type="ARBA" id="ARBA00007358"/>
    </source>
</evidence>
<dbReference type="PANTHER" id="PTHR11496:SF102">
    <property type="entry name" value="ALCOHOL DEHYDROGENASE 4"/>
    <property type="match status" value="1"/>
</dbReference>
<dbReference type="InterPro" id="IPR039697">
    <property type="entry name" value="Alcohol_dehydrogenase_Fe"/>
</dbReference>
<evidence type="ECO:0000313" key="7">
    <source>
        <dbReference type="Proteomes" id="UP000441717"/>
    </source>
</evidence>
<dbReference type="Pfam" id="PF25137">
    <property type="entry name" value="ADH_Fe_C"/>
    <property type="match status" value="1"/>
</dbReference>
<evidence type="ECO:0000259" key="4">
    <source>
        <dbReference type="Pfam" id="PF00465"/>
    </source>
</evidence>
<dbReference type="GO" id="GO:0004022">
    <property type="term" value="F:alcohol dehydrogenase (NAD+) activity"/>
    <property type="evidence" value="ECO:0007669"/>
    <property type="project" value="TreeGrafter"/>
</dbReference>
<protein>
    <submittedName>
        <fullName evidence="6">Iron-containing alcohol dehydrogenase</fullName>
    </submittedName>
</protein>
<name>A0A6N7IL63_9FIRM</name>
<evidence type="ECO:0000313" key="6">
    <source>
        <dbReference type="EMBL" id="MQL50716.1"/>
    </source>
</evidence>
<sequence length="387" mass="40664">MELLNSFTFQLPTRVEFGLGVSQKIGDEAVNLGGECALIVTDPGVIKAGIIDQVTSSLKQTDISYSIFSDIEPNPRDTSVEKGAEIARKSGADLLVAVGGGSAIDTAKGIGVLLTHGGAIQYYEGLGKVSRPITPLIAIPTTAGTGSEVTFWAVITDTERRFKMSVGSPLIAPKVALVDPEVTKSLPPLLTASTGMDALTHAIEAYTATLANPVTDGLALYAIELISSHIRQATFNGYDLTARSGMLLGSLIAGMAFGNSDVAAVHCMAEAVGGLYDIPHGIANAILLPHVMEYNASSCGEKYARIASVMGVDTSGLGQEESARKAVAAVMQLTQDLKLPTLKEVGVKEGDLPELARRAAANVSVESNPRKVTFEDFLKIFRKAFLV</sequence>
<feature type="domain" description="Fe-containing alcohol dehydrogenase-like C-terminal" evidence="5">
    <location>
        <begin position="191"/>
        <end position="385"/>
    </location>
</feature>
<proteinExistence type="inferred from homology"/>
<dbReference type="AlphaFoldDB" id="A0A6N7IL63"/>
<dbReference type="Proteomes" id="UP000441717">
    <property type="component" value="Unassembled WGS sequence"/>
</dbReference>
<dbReference type="PROSITE" id="PS00913">
    <property type="entry name" value="ADH_IRON_1"/>
    <property type="match status" value="1"/>
</dbReference>
<keyword evidence="3" id="KW-0520">NAD</keyword>
<evidence type="ECO:0000259" key="5">
    <source>
        <dbReference type="Pfam" id="PF25137"/>
    </source>
</evidence>
<dbReference type="SUPFAM" id="SSF56796">
    <property type="entry name" value="Dehydroquinate synthase-like"/>
    <property type="match status" value="1"/>
</dbReference>
<dbReference type="PANTHER" id="PTHR11496">
    <property type="entry name" value="ALCOHOL DEHYDROGENASE"/>
    <property type="match status" value="1"/>
</dbReference>
<keyword evidence="7" id="KW-1185">Reference proteome</keyword>
<evidence type="ECO:0000256" key="2">
    <source>
        <dbReference type="ARBA" id="ARBA00023002"/>
    </source>
</evidence>
<dbReference type="FunFam" id="3.40.50.1970:FF:000003">
    <property type="entry name" value="Alcohol dehydrogenase, iron-containing"/>
    <property type="match status" value="1"/>
</dbReference>
<organism evidence="6 7">
    <name type="scientific">Desulfofundulus thermobenzoicus</name>
    <dbReference type="NCBI Taxonomy" id="29376"/>
    <lineage>
        <taxon>Bacteria</taxon>
        <taxon>Bacillati</taxon>
        <taxon>Bacillota</taxon>
        <taxon>Clostridia</taxon>
        <taxon>Eubacteriales</taxon>
        <taxon>Peptococcaceae</taxon>
        <taxon>Desulfofundulus</taxon>
    </lineage>
</organism>
<dbReference type="FunFam" id="1.20.1090.10:FF:000001">
    <property type="entry name" value="Aldehyde-alcohol dehydrogenase"/>
    <property type="match status" value="1"/>
</dbReference>
<dbReference type="OrthoDB" id="5445534at2"/>
<dbReference type="Gene3D" id="3.40.50.1970">
    <property type="match status" value="1"/>
</dbReference>
<reference evidence="6 7" key="1">
    <citation type="submission" date="2019-10" db="EMBL/GenBank/DDBJ databases">
        <title>Comparative genomics of sulfur disproportionating microorganisms.</title>
        <authorList>
            <person name="Ward L.M."/>
            <person name="Bertran E."/>
            <person name="Johnston D."/>
        </authorList>
    </citation>
    <scope>NUCLEOTIDE SEQUENCE [LARGE SCALE GENOMIC DNA]</scope>
    <source>
        <strain evidence="6 7">DSM 14055</strain>
    </source>
</reference>
<dbReference type="Gene3D" id="1.20.1090.10">
    <property type="entry name" value="Dehydroquinate synthase-like - alpha domain"/>
    <property type="match status" value="1"/>
</dbReference>
<comment type="similarity">
    <text evidence="1">Belongs to the iron-containing alcohol dehydrogenase family.</text>
</comment>
<dbReference type="InterPro" id="IPR056798">
    <property type="entry name" value="ADH_Fe_C"/>
</dbReference>
<keyword evidence="2" id="KW-0560">Oxidoreductase</keyword>